<dbReference type="Gene3D" id="1.10.10.60">
    <property type="entry name" value="Homeodomain-like"/>
    <property type="match status" value="2"/>
</dbReference>
<reference evidence="8" key="2">
    <citation type="submission" date="2021-09" db="EMBL/GenBank/DDBJ databases">
        <authorList>
            <person name="Jia N."/>
            <person name="Wang J."/>
            <person name="Shi W."/>
            <person name="Du L."/>
            <person name="Sun Y."/>
            <person name="Zhan W."/>
            <person name="Jiang J."/>
            <person name="Wang Q."/>
            <person name="Zhang B."/>
            <person name="Ji P."/>
            <person name="Sakyi L.B."/>
            <person name="Cui X."/>
            <person name="Yuan T."/>
            <person name="Jiang B."/>
            <person name="Yang W."/>
            <person name="Lam T.T.-Y."/>
            <person name="Chang Q."/>
            <person name="Ding S."/>
            <person name="Wang X."/>
            <person name="Zhu J."/>
            <person name="Ruan X."/>
            <person name="Zhao L."/>
            <person name="Wei J."/>
            <person name="Que T."/>
            <person name="Du C."/>
            <person name="Cheng J."/>
            <person name="Dai P."/>
            <person name="Han X."/>
            <person name="Huang E."/>
            <person name="Gao Y."/>
            <person name="Liu J."/>
            <person name="Shao H."/>
            <person name="Ye R."/>
            <person name="Li L."/>
            <person name="Wei W."/>
            <person name="Wang X."/>
            <person name="Wang C."/>
            <person name="Huo Q."/>
            <person name="Li W."/>
            <person name="Guo W."/>
            <person name="Chen H."/>
            <person name="Chen S."/>
            <person name="Zhou L."/>
            <person name="Zhou L."/>
            <person name="Ni X."/>
            <person name="Tian J."/>
            <person name="Zhou Y."/>
            <person name="Sheng Y."/>
            <person name="Liu T."/>
            <person name="Pan Y."/>
            <person name="Xia L."/>
            <person name="Li J."/>
            <person name="Zhao F."/>
            <person name="Cao W."/>
        </authorList>
    </citation>
    <scope>NUCLEOTIDE SEQUENCE</scope>
    <source>
        <strain evidence="8">Rmic-2018</strain>
        <tissue evidence="8">Larvae</tissue>
    </source>
</reference>
<feature type="compositionally biased region" description="Polar residues" evidence="5">
    <location>
        <begin position="297"/>
        <end position="307"/>
    </location>
</feature>
<dbReference type="Proteomes" id="UP000821866">
    <property type="component" value="Chromosome 3"/>
</dbReference>
<evidence type="ECO:0000256" key="3">
    <source>
        <dbReference type="ARBA" id="ARBA00023242"/>
    </source>
</evidence>
<evidence type="ECO:0000256" key="4">
    <source>
        <dbReference type="PROSITE-ProRule" id="PRU00320"/>
    </source>
</evidence>
<dbReference type="AlphaFoldDB" id="A0A9J6EAU4"/>
<feature type="DNA-binding region" description="H-T-H motif" evidence="4">
    <location>
        <begin position="30"/>
        <end position="50"/>
    </location>
</feature>
<dbReference type="GO" id="GO:0005634">
    <property type="term" value="C:nucleus"/>
    <property type="evidence" value="ECO:0007669"/>
    <property type="project" value="UniProtKB-SubCell"/>
</dbReference>
<name>A0A9J6EAU4_RHIMP</name>
<dbReference type="PANTHER" id="PTHR19303:SF73">
    <property type="entry name" value="PROTEIN PDC2"/>
    <property type="match status" value="1"/>
</dbReference>
<feature type="compositionally biased region" description="Basic residues" evidence="5">
    <location>
        <begin position="316"/>
        <end position="335"/>
    </location>
</feature>
<keyword evidence="2 4" id="KW-0238">DNA-binding</keyword>
<evidence type="ECO:0000259" key="6">
    <source>
        <dbReference type="PROSITE" id="PS50960"/>
    </source>
</evidence>
<dbReference type="VEuPathDB" id="VectorBase:LOC119163162"/>
<dbReference type="Pfam" id="PF13843">
    <property type="entry name" value="DDE_Tnp_1_7"/>
    <property type="match status" value="1"/>
</dbReference>
<gene>
    <name evidence="8" type="ORF">HPB51_016553</name>
</gene>
<dbReference type="PANTHER" id="PTHR19303">
    <property type="entry name" value="TRANSPOSON"/>
    <property type="match status" value="1"/>
</dbReference>
<dbReference type="InterPro" id="IPR007889">
    <property type="entry name" value="HTH_Psq"/>
</dbReference>
<evidence type="ECO:0000256" key="5">
    <source>
        <dbReference type="SAM" id="MobiDB-lite"/>
    </source>
</evidence>
<feature type="region of interest" description="Disordered" evidence="5">
    <location>
        <begin position="286"/>
        <end position="351"/>
    </location>
</feature>
<comment type="caution">
    <text evidence="8">The sequence shown here is derived from an EMBL/GenBank/DDBJ whole genome shotgun (WGS) entry which is preliminary data.</text>
</comment>
<organism evidence="8 9">
    <name type="scientific">Rhipicephalus microplus</name>
    <name type="common">Cattle tick</name>
    <name type="synonym">Boophilus microplus</name>
    <dbReference type="NCBI Taxonomy" id="6941"/>
    <lineage>
        <taxon>Eukaryota</taxon>
        <taxon>Metazoa</taxon>
        <taxon>Ecdysozoa</taxon>
        <taxon>Arthropoda</taxon>
        <taxon>Chelicerata</taxon>
        <taxon>Arachnida</taxon>
        <taxon>Acari</taxon>
        <taxon>Parasitiformes</taxon>
        <taxon>Ixodida</taxon>
        <taxon>Ixodoidea</taxon>
        <taxon>Ixodidae</taxon>
        <taxon>Rhipicephalinae</taxon>
        <taxon>Rhipicephalus</taxon>
        <taxon>Boophilus</taxon>
    </lineage>
</organism>
<dbReference type="InterPro" id="IPR009057">
    <property type="entry name" value="Homeodomain-like_sf"/>
</dbReference>
<dbReference type="InterPro" id="IPR029526">
    <property type="entry name" value="PGBD"/>
</dbReference>
<dbReference type="PROSITE" id="PS51253">
    <property type="entry name" value="HTH_CENPB"/>
    <property type="match status" value="1"/>
</dbReference>
<dbReference type="SUPFAM" id="SSF46689">
    <property type="entry name" value="Homeodomain-like"/>
    <property type="match status" value="2"/>
</dbReference>
<keyword evidence="3 4" id="KW-0539">Nucleus</keyword>
<dbReference type="SMART" id="SM00674">
    <property type="entry name" value="CENPB"/>
    <property type="match status" value="1"/>
</dbReference>
<feature type="domain" description="HTH psq-type" evidence="6">
    <location>
        <begin position="3"/>
        <end position="54"/>
    </location>
</feature>
<dbReference type="EMBL" id="JABSTU010000005">
    <property type="protein sequence ID" value="KAH8031369.1"/>
    <property type="molecule type" value="Genomic_DNA"/>
</dbReference>
<evidence type="ECO:0000256" key="2">
    <source>
        <dbReference type="ARBA" id="ARBA00023125"/>
    </source>
</evidence>
<accession>A0A9J6EAU4</accession>
<dbReference type="GO" id="GO:0003677">
    <property type="term" value="F:DNA binding"/>
    <property type="evidence" value="ECO:0007669"/>
    <property type="project" value="UniProtKB-UniRule"/>
</dbReference>
<dbReference type="InterPro" id="IPR006600">
    <property type="entry name" value="HTH_CenpB_DNA-bd_dom"/>
</dbReference>
<evidence type="ECO:0008006" key="10">
    <source>
        <dbReference type="Google" id="ProtNLM"/>
    </source>
</evidence>
<reference evidence="8" key="1">
    <citation type="journal article" date="2020" name="Cell">
        <title>Large-Scale Comparative Analyses of Tick Genomes Elucidate Their Genetic Diversity and Vector Capacities.</title>
        <authorList>
            <consortium name="Tick Genome and Microbiome Consortium (TIGMIC)"/>
            <person name="Jia N."/>
            <person name="Wang J."/>
            <person name="Shi W."/>
            <person name="Du L."/>
            <person name="Sun Y."/>
            <person name="Zhan W."/>
            <person name="Jiang J.F."/>
            <person name="Wang Q."/>
            <person name="Zhang B."/>
            <person name="Ji P."/>
            <person name="Bell-Sakyi L."/>
            <person name="Cui X.M."/>
            <person name="Yuan T.T."/>
            <person name="Jiang B.G."/>
            <person name="Yang W.F."/>
            <person name="Lam T.T."/>
            <person name="Chang Q.C."/>
            <person name="Ding S.J."/>
            <person name="Wang X.J."/>
            <person name="Zhu J.G."/>
            <person name="Ruan X.D."/>
            <person name="Zhao L."/>
            <person name="Wei J.T."/>
            <person name="Ye R.Z."/>
            <person name="Que T.C."/>
            <person name="Du C.H."/>
            <person name="Zhou Y.H."/>
            <person name="Cheng J.X."/>
            <person name="Dai P.F."/>
            <person name="Guo W.B."/>
            <person name="Han X.H."/>
            <person name="Huang E.J."/>
            <person name="Li L.F."/>
            <person name="Wei W."/>
            <person name="Gao Y.C."/>
            <person name="Liu J.Z."/>
            <person name="Shao H.Z."/>
            <person name="Wang X."/>
            <person name="Wang C.C."/>
            <person name="Yang T.C."/>
            <person name="Huo Q.B."/>
            <person name="Li W."/>
            <person name="Chen H.Y."/>
            <person name="Chen S.E."/>
            <person name="Zhou L.G."/>
            <person name="Ni X.B."/>
            <person name="Tian J.H."/>
            <person name="Sheng Y."/>
            <person name="Liu T."/>
            <person name="Pan Y.S."/>
            <person name="Xia L.Y."/>
            <person name="Li J."/>
            <person name="Zhao F."/>
            <person name="Cao W.C."/>
        </authorList>
    </citation>
    <scope>NUCLEOTIDE SEQUENCE</scope>
    <source>
        <strain evidence="8">Rmic-2018</strain>
    </source>
</reference>
<dbReference type="Pfam" id="PF03221">
    <property type="entry name" value="HTH_Tnp_Tc5"/>
    <property type="match status" value="1"/>
</dbReference>
<proteinExistence type="predicted"/>
<evidence type="ECO:0000313" key="9">
    <source>
        <dbReference type="Proteomes" id="UP000821866"/>
    </source>
</evidence>
<comment type="subcellular location">
    <subcellularLocation>
        <location evidence="1 4">Nucleus</location>
    </subcellularLocation>
</comment>
<feature type="domain" description="HTH CENPB-type" evidence="7">
    <location>
        <begin position="65"/>
        <end position="136"/>
    </location>
</feature>
<dbReference type="InterPro" id="IPR050863">
    <property type="entry name" value="CenT-Element_Derived"/>
</dbReference>
<dbReference type="PROSITE" id="PS50960">
    <property type="entry name" value="HTH_PSQ"/>
    <property type="match status" value="1"/>
</dbReference>
<evidence type="ECO:0000313" key="8">
    <source>
        <dbReference type="EMBL" id="KAH8031369.1"/>
    </source>
</evidence>
<evidence type="ECO:0000256" key="1">
    <source>
        <dbReference type="ARBA" id="ARBA00004123"/>
    </source>
</evidence>
<dbReference type="Pfam" id="PF04218">
    <property type="entry name" value="CENP-B_N"/>
    <property type="match status" value="1"/>
</dbReference>
<protein>
    <recommendedName>
        <fullName evidence="10">HTH CENPB-type domain-containing protein</fullName>
    </recommendedName>
</protein>
<evidence type="ECO:0000259" key="7">
    <source>
        <dbReference type="PROSITE" id="PS51253"/>
    </source>
</evidence>
<keyword evidence="9" id="KW-1185">Reference proteome</keyword>
<sequence length="351" mass="38920">MASKRGKRYRRLTMEKKAAIIKLVKSGRSQADVSKEFVVSKQTVSDFLRNEDKILEAAEKPSGAQKMNASQGVHLKLEDALVMWLNSMIAKPLPVSGCILKQKAKTLALRMDIMDFKFNDGWLRNFKHRNDLKFKKMCGGSCIVDSAVIELDPLDPRNRCNKGFYGSQGGYQLGLGAAVVLQLCSSLPKRDDNLVVADNFFTGPQLVEELSRMGIFYIGTDTEGLVSRLLQWAESESTPPLLHAYATGLLAAAMEVQDIAANYREANARLVPAMLRRLWELAQASDSRRDHVPTARSDLSATSTARPQTGPCPRLSRPRRCSSRGRLTRAPRRRLSSASVPTAAGPNWNRS</sequence>